<dbReference type="InterPro" id="IPR027417">
    <property type="entry name" value="P-loop_NTPase"/>
</dbReference>
<evidence type="ECO:0000313" key="3">
    <source>
        <dbReference type="Proteomes" id="UP000029507"/>
    </source>
</evidence>
<accession>A0A089LVU8</accession>
<dbReference type="SUPFAM" id="SSF52540">
    <property type="entry name" value="P-loop containing nucleoside triphosphate hydrolases"/>
    <property type="match status" value="1"/>
</dbReference>
<dbReference type="AlphaFoldDB" id="A0A089LVU8"/>
<protein>
    <recommendedName>
        <fullName evidence="1">Molybdopterin-guanine dinucleotide biosynthesis protein B (MobB) domain-containing protein</fullName>
    </recommendedName>
</protein>
<feature type="domain" description="Molybdopterin-guanine dinucleotide biosynthesis protein B (MobB)" evidence="1">
    <location>
        <begin position="1"/>
        <end position="124"/>
    </location>
</feature>
<dbReference type="Gene3D" id="3.40.50.300">
    <property type="entry name" value="P-loop containing nucleotide triphosphate hydrolases"/>
    <property type="match status" value="1"/>
</dbReference>
<dbReference type="InterPro" id="IPR004435">
    <property type="entry name" value="MobB_dom"/>
</dbReference>
<dbReference type="KEGG" id="pste:PSTEL_15380"/>
<dbReference type="CDD" id="cd03116">
    <property type="entry name" value="MobB"/>
    <property type="match status" value="1"/>
</dbReference>
<keyword evidence="3" id="KW-1185">Reference proteome</keyword>
<dbReference type="InterPro" id="IPR052539">
    <property type="entry name" value="MGD_biosynthesis_adapter"/>
</dbReference>
<dbReference type="HOGENOM" id="CLU_068199_1_0_9"/>
<dbReference type="PANTHER" id="PTHR40072">
    <property type="entry name" value="MOLYBDOPTERIN-GUANINE DINUCLEOTIDE BIOSYNTHESIS ADAPTER PROTEIN-RELATED"/>
    <property type="match status" value="1"/>
</dbReference>
<sequence length="166" mass="18623">MVGYKNRGKTTLIGALIPILRRQGFSVAVIKHDVHGFEADRPGTDTWLHREAGAEAVSITSNESSYVWESRSRSLKELVNGFVRYDYVLVEGFKDEDLPKMVLIREHEDLELLVRLKNVKAAVCWPDMLALSKLAALGCPVFEIGDPQAVAGFLQQQHNLLSNYNI</sequence>
<proteinExistence type="predicted"/>
<dbReference type="GO" id="GO:0005525">
    <property type="term" value="F:GTP binding"/>
    <property type="evidence" value="ECO:0007669"/>
    <property type="project" value="InterPro"/>
</dbReference>
<dbReference type="STRING" id="169760.PSTEL_15380"/>
<name>A0A089LVU8_9BACL</name>
<reference evidence="2 3" key="1">
    <citation type="submission" date="2014-08" db="EMBL/GenBank/DDBJ databases">
        <title>Comparative genomics of the Paenibacillus odorifer group.</title>
        <authorList>
            <person name="den Bakker H.C."/>
            <person name="Tsai Y.-C."/>
            <person name="Martin N."/>
            <person name="Korlach J."/>
            <person name="Wiedmann M."/>
        </authorList>
    </citation>
    <scope>NUCLEOTIDE SEQUENCE [LARGE SCALE GENOMIC DNA]</scope>
    <source>
        <strain evidence="2 3">DSM 14472</strain>
    </source>
</reference>
<gene>
    <name evidence="2" type="ORF">PSTEL_15380</name>
</gene>
<dbReference type="Pfam" id="PF03205">
    <property type="entry name" value="MobB"/>
    <property type="match status" value="1"/>
</dbReference>
<dbReference type="EMBL" id="CP009286">
    <property type="protein sequence ID" value="AIQ64260.1"/>
    <property type="molecule type" value="Genomic_DNA"/>
</dbReference>
<organism evidence="2 3">
    <name type="scientific">Paenibacillus stellifer</name>
    <dbReference type="NCBI Taxonomy" id="169760"/>
    <lineage>
        <taxon>Bacteria</taxon>
        <taxon>Bacillati</taxon>
        <taxon>Bacillota</taxon>
        <taxon>Bacilli</taxon>
        <taxon>Bacillales</taxon>
        <taxon>Paenibacillaceae</taxon>
        <taxon>Paenibacillus</taxon>
    </lineage>
</organism>
<evidence type="ECO:0000313" key="2">
    <source>
        <dbReference type="EMBL" id="AIQ64260.1"/>
    </source>
</evidence>
<dbReference type="NCBIfam" id="TIGR00176">
    <property type="entry name" value="mobB"/>
    <property type="match status" value="1"/>
</dbReference>
<dbReference type="PANTHER" id="PTHR40072:SF1">
    <property type="entry name" value="MOLYBDOPTERIN-GUANINE DINUCLEOTIDE BIOSYNTHESIS ADAPTER PROTEIN"/>
    <property type="match status" value="1"/>
</dbReference>
<evidence type="ECO:0000259" key="1">
    <source>
        <dbReference type="Pfam" id="PF03205"/>
    </source>
</evidence>
<dbReference type="Proteomes" id="UP000029507">
    <property type="component" value="Chromosome"/>
</dbReference>
<dbReference type="GO" id="GO:0006777">
    <property type="term" value="P:Mo-molybdopterin cofactor biosynthetic process"/>
    <property type="evidence" value="ECO:0007669"/>
    <property type="project" value="InterPro"/>
</dbReference>